<evidence type="ECO:0000256" key="3">
    <source>
        <dbReference type="ARBA" id="ARBA00022692"/>
    </source>
</evidence>
<dbReference type="GO" id="GO:0016020">
    <property type="term" value="C:membrane"/>
    <property type="evidence" value="ECO:0007669"/>
    <property type="project" value="UniProtKB-SubCell"/>
</dbReference>
<feature type="transmembrane region" description="Helical" evidence="6">
    <location>
        <begin position="372"/>
        <end position="393"/>
    </location>
</feature>
<organism evidence="7">
    <name type="scientific">freshwater metagenome</name>
    <dbReference type="NCBI Taxonomy" id="449393"/>
    <lineage>
        <taxon>unclassified sequences</taxon>
        <taxon>metagenomes</taxon>
        <taxon>ecological metagenomes</taxon>
    </lineage>
</organism>
<evidence type="ECO:0000256" key="4">
    <source>
        <dbReference type="ARBA" id="ARBA00022989"/>
    </source>
</evidence>
<comment type="subcellular location">
    <subcellularLocation>
        <location evidence="1">Membrane</location>
        <topology evidence="1">Multi-pass membrane protein</topology>
    </subcellularLocation>
</comment>
<keyword evidence="5 6" id="KW-0472">Membrane</keyword>
<gene>
    <name evidence="7" type="ORF">UFOPK3772_01990</name>
</gene>
<keyword evidence="2" id="KW-0813">Transport</keyword>
<protein>
    <submittedName>
        <fullName evidence="7">Unannotated protein</fullName>
    </submittedName>
</protein>
<feature type="transmembrane region" description="Helical" evidence="6">
    <location>
        <begin position="106"/>
        <end position="133"/>
    </location>
</feature>
<evidence type="ECO:0000256" key="6">
    <source>
        <dbReference type="SAM" id="Phobius"/>
    </source>
</evidence>
<dbReference type="EMBL" id="CAFBNE010000065">
    <property type="protein sequence ID" value="CAB4957734.1"/>
    <property type="molecule type" value="Genomic_DNA"/>
</dbReference>
<feature type="transmembrane region" description="Helical" evidence="6">
    <location>
        <begin position="231"/>
        <end position="254"/>
    </location>
</feature>
<evidence type="ECO:0000256" key="1">
    <source>
        <dbReference type="ARBA" id="ARBA00004141"/>
    </source>
</evidence>
<dbReference type="GO" id="GO:0022857">
    <property type="term" value="F:transmembrane transporter activity"/>
    <property type="evidence" value="ECO:0007669"/>
    <property type="project" value="InterPro"/>
</dbReference>
<evidence type="ECO:0000256" key="2">
    <source>
        <dbReference type="ARBA" id="ARBA00022448"/>
    </source>
</evidence>
<feature type="transmembrane region" description="Helical" evidence="6">
    <location>
        <begin position="31"/>
        <end position="55"/>
    </location>
</feature>
<keyword evidence="4 6" id="KW-1133">Transmembrane helix</keyword>
<keyword evidence="3 6" id="KW-0812">Transmembrane</keyword>
<dbReference type="PANTHER" id="PTHR45649:SF26">
    <property type="entry name" value="OS04G0435100 PROTEIN"/>
    <property type="match status" value="1"/>
</dbReference>
<feature type="transmembrane region" description="Helical" evidence="6">
    <location>
        <begin position="183"/>
        <end position="200"/>
    </location>
</feature>
<feature type="transmembrane region" description="Helical" evidence="6">
    <location>
        <begin position="405"/>
        <end position="427"/>
    </location>
</feature>
<dbReference type="AlphaFoldDB" id="A0A6J7KW01"/>
<name>A0A6J7KW01_9ZZZZ</name>
<accession>A0A6J7KW01</accession>
<dbReference type="Gene3D" id="1.20.1740.10">
    <property type="entry name" value="Amino acid/polyamine transporter I"/>
    <property type="match status" value="1"/>
</dbReference>
<dbReference type="PANTHER" id="PTHR45649">
    <property type="entry name" value="AMINO-ACID PERMEASE BAT1"/>
    <property type="match status" value="1"/>
</dbReference>
<feature type="transmembrane region" description="Helical" evidence="6">
    <location>
        <begin position="275"/>
        <end position="293"/>
    </location>
</feature>
<feature type="transmembrane region" description="Helical" evidence="6">
    <location>
        <begin position="448"/>
        <end position="466"/>
    </location>
</feature>
<reference evidence="7" key="1">
    <citation type="submission" date="2020-05" db="EMBL/GenBank/DDBJ databases">
        <authorList>
            <person name="Chiriac C."/>
            <person name="Salcher M."/>
            <person name="Ghai R."/>
            <person name="Kavagutti S V."/>
        </authorList>
    </citation>
    <scope>NUCLEOTIDE SEQUENCE</scope>
</reference>
<sequence length="556" mass="60108">MSEVSTIQDDDERRLAELGYKQELSRSWSGFSNFAISFSIISILAGCFTTFGQAWNNGGPIAISIGWPLIAAFILVIGFCMSELVSSYPTSGGIYWWASKLGGPKAGYYTGWLNLIGLLAVIASVAYGCATFFDLALCSLSESWAAGYSLQRVFVMFIVVLAIVVILNIWGGTIMDKINNVSVWWHVFGAALVVVILVVLPESHMSFSDVFSMRVNNSGGLHGGGTDGWGFWFYVLPLGFLLTQYTITGFDASAHLSEETHGAANTAAKGLWKSIFYSAIGGWILLLAFLFAVQDAEGVTAGGGGIAVVLSQALDAKVAGFVLLISAFGQLFCSTACMTSTSRMTYAFSRDGAVPGARLWAKLNKNKTPANAVILAAVVAVVITLPALLEVNIGTEEAPIIVPTAFYAVVSVAVIGLFLSFLIPIWLRWRMGDKFPQGSWNLGNKWKWMAPLAIIEIAIVSVYFILPFTPAGTPGFLRWLNGSPSAEEVPFDWKFVNYAPILTGGALIVLWIGWHLSAKKWFTGPKMTIDLPEGVSSADEIALEHEHKGYHQPPES</sequence>
<dbReference type="Pfam" id="PF13520">
    <property type="entry name" value="AA_permease_2"/>
    <property type="match status" value="1"/>
</dbReference>
<feature type="transmembrane region" description="Helical" evidence="6">
    <location>
        <begin position="498"/>
        <end position="517"/>
    </location>
</feature>
<feature type="transmembrane region" description="Helical" evidence="6">
    <location>
        <begin position="61"/>
        <end position="85"/>
    </location>
</feature>
<dbReference type="InterPro" id="IPR002293">
    <property type="entry name" value="AA/rel_permease1"/>
</dbReference>
<proteinExistence type="predicted"/>
<dbReference type="PIRSF" id="PIRSF006060">
    <property type="entry name" value="AA_transporter"/>
    <property type="match status" value="1"/>
</dbReference>
<evidence type="ECO:0000256" key="5">
    <source>
        <dbReference type="ARBA" id="ARBA00023136"/>
    </source>
</evidence>
<evidence type="ECO:0000313" key="7">
    <source>
        <dbReference type="EMBL" id="CAB4957734.1"/>
    </source>
</evidence>
<feature type="transmembrane region" description="Helical" evidence="6">
    <location>
        <begin position="318"/>
        <end position="340"/>
    </location>
</feature>
<feature type="transmembrane region" description="Helical" evidence="6">
    <location>
        <begin position="153"/>
        <end position="171"/>
    </location>
</feature>